<name>A0A7G5B9V5_9CAUD</name>
<protein>
    <submittedName>
        <fullName evidence="2">Uncharacterized protein</fullName>
    </submittedName>
</protein>
<evidence type="ECO:0000256" key="1">
    <source>
        <dbReference type="SAM" id="Phobius"/>
    </source>
</evidence>
<gene>
    <name evidence="2" type="ORF">18C_00010</name>
</gene>
<feature type="transmembrane region" description="Helical" evidence="1">
    <location>
        <begin position="39"/>
        <end position="57"/>
    </location>
</feature>
<feature type="transmembrane region" description="Helical" evidence="1">
    <location>
        <begin position="7"/>
        <end position="33"/>
    </location>
</feature>
<accession>A0A7G5B9V5</accession>
<dbReference type="Proteomes" id="UP000515649">
    <property type="component" value="Segment"/>
</dbReference>
<evidence type="ECO:0000313" key="2">
    <source>
        <dbReference type="EMBL" id="QMV33078.1"/>
    </source>
</evidence>
<keyword evidence="1" id="KW-0812">Transmembrane</keyword>
<organism evidence="2 3">
    <name type="scientific">Ralstonia phage Firinga</name>
    <dbReference type="NCBI Taxonomy" id="2759725"/>
    <lineage>
        <taxon>Viruses</taxon>
        <taxon>Duplodnaviria</taxon>
        <taxon>Heunggongvirae</taxon>
        <taxon>Uroviricota</taxon>
        <taxon>Caudoviricetes</taxon>
        <taxon>Firingavirus</taxon>
        <taxon>Firingavirus firinga</taxon>
    </lineage>
</organism>
<dbReference type="EMBL" id="MT740737">
    <property type="protein sequence ID" value="QMV33078.1"/>
    <property type="molecule type" value="Genomic_DNA"/>
</dbReference>
<reference evidence="2 3" key="1">
    <citation type="submission" date="2020-07" db="EMBL/GenBank/DDBJ databases">
        <title>Ralstonia phages.</title>
        <authorList>
            <person name="Trotereau A."/>
            <person name="Boyer C."/>
            <person name="Torres-Barcelo C."/>
        </authorList>
    </citation>
    <scope>NUCLEOTIDE SEQUENCE [LARGE SCALE GENOMIC DNA]</scope>
</reference>
<sequence>MFIFLVALLLVALEWLLGMCVVFVVAQCAFWLHVPTPEWILIWGSIGWTLFVLWHVARGLRNALRSG</sequence>
<keyword evidence="1" id="KW-1133">Transmembrane helix</keyword>
<keyword evidence="1" id="KW-0472">Membrane</keyword>
<proteinExistence type="predicted"/>
<keyword evidence="3" id="KW-1185">Reference proteome</keyword>
<evidence type="ECO:0000313" key="3">
    <source>
        <dbReference type="Proteomes" id="UP000515649"/>
    </source>
</evidence>